<dbReference type="EMBL" id="JAUEPN010000004">
    <property type="protein sequence ID" value="KAK3296407.1"/>
    <property type="molecule type" value="Genomic_DNA"/>
</dbReference>
<dbReference type="Proteomes" id="UP001278766">
    <property type="component" value="Unassembled WGS sequence"/>
</dbReference>
<comment type="caution">
    <text evidence="1">The sequence shown here is derived from an EMBL/GenBank/DDBJ whole genome shotgun (WGS) entry which is preliminary data.</text>
</comment>
<dbReference type="Gene3D" id="3.80.10.10">
    <property type="entry name" value="Ribonuclease Inhibitor"/>
    <property type="match status" value="1"/>
</dbReference>
<dbReference type="AlphaFoldDB" id="A0AAE0HGZ9"/>
<gene>
    <name evidence="1" type="ORF">B0H64DRAFT_169614</name>
</gene>
<dbReference type="RefSeq" id="XP_062659921.1">
    <property type="nucleotide sequence ID" value="XM_062798743.1"/>
</dbReference>
<protein>
    <recommendedName>
        <fullName evidence="3">F-box domain-containing protein</fullName>
    </recommendedName>
</protein>
<name>A0AAE0HGZ9_9PEZI</name>
<accession>A0AAE0HGZ9</accession>
<dbReference type="GeneID" id="87835691"/>
<keyword evidence="2" id="KW-1185">Reference proteome</keyword>
<reference evidence="1" key="2">
    <citation type="submission" date="2023-06" db="EMBL/GenBank/DDBJ databases">
        <authorList>
            <consortium name="Lawrence Berkeley National Laboratory"/>
            <person name="Haridas S."/>
            <person name="Hensen N."/>
            <person name="Bonometti L."/>
            <person name="Westerberg I."/>
            <person name="Brannstrom I.O."/>
            <person name="Guillou S."/>
            <person name="Cros-Aarteil S."/>
            <person name="Calhoun S."/>
            <person name="Kuo A."/>
            <person name="Mondo S."/>
            <person name="Pangilinan J."/>
            <person name="Riley R."/>
            <person name="Labutti K."/>
            <person name="Andreopoulos B."/>
            <person name="Lipzen A."/>
            <person name="Chen C."/>
            <person name="Yanf M."/>
            <person name="Daum C."/>
            <person name="Ng V."/>
            <person name="Clum A."/>
            <person name="Steindorff A."/>
            <person name="Ohm R."/>
            <person name="Martin F."/>
            <person name="Silar P."/>
            <person name="Natvig D."/>
            <person name="Lalanne C."/>
            <person name="Gautier V."/>
            <person name="Ament-Velasquez S.L."/>
            <person name="Kruys A."/>
            <person name="Hutchinson M.I."/>
            <person name="Powell A.J."/>
            <person name="Barry K."/>
            <person name="Miller A.N."/>
            <person name="Grigoriev I.V."/>
            <person name="Debuchy R."/>
            <person name="Gladieux P."/>
            <person name="Thoren M.H."/>
            <person name="Johannesson H."/>
        </authorList>
    </citation>
    <scope>NUCLEOTIDE SEQUENCE</scope>
    <source>
        <strain evidence="1">CBS 168.71</strain>
    </source>
</reference>
<evidence type="ECO:0008006" key="3">
    <source>
        <dbReference type="Google" id="ProtNLM"/>
    </source>
</evidence>
<dbReference type="InterPro" id="IPR032675">
    <property type="entry name" value="LRR_dom_sf"/>
</dbReference>
<proteinExistence type="predicted"/>
<organism evidence="1 2">
    <name type="scientific">Chaetomium fimeti</name>
    <dbReference type="NCBI Taxonomy" id="1854472"/>
    <lineage>
        <taxon>Eukaryota</taxon>
        <taxon>Fungi</taxon>
        <taxon>Dikarya</taxon>
        <taxon>Ascomycota</taxon>
        <taxon>Pezizomycotina</taxon>
        <taxon>Sordariomycetes</taxon>
        <taxon>Sordariomycetidae</taxon>
        <taxon>Sordariales</taxon>
        <taxon>Chaetomiaceae</taxon>
        <taxon>Chaetomium</taxon>
    </lineage>
</organism>
<reference evidence="1" key="1">
    <citation type="journal article" date="2023" name="Mol. Phylogenet. Evol.">
        <title>Genome-scale phylogeny and comparative genomics of the fungal order Sordariales.</title>
        <authorList>
            <person name="Hensen N."/>
            <person name="Bonometti L."/>
            <person name="Westerberg I."/>
            <person name="Brannstrom I.O."/>
            <person name="Guillou S."/>
            <person name="Cros-Aarteil S."/>
            <person name="Calhoun S."/>
            <person name="Haridas S."/>
            <person name="Kuo A."/>
            <person name="Mondo S."/>
            <person name="Pangilinan J."/>
            <person name="Riley R."/>
            <person name="LaButti K."/>
            <person name="Andreopoulos B."/>
            <person name="Lipzen A."/>
            <person name="Chen C."/>
            <person name="Yan M."/>
            <person name="Daum C."/>
            <person name="Ng V."/>
            <person name="Clum A."/>
            <person name="Steindorff A."/>
            <person name="Ohm R.A."/>
            <person name="Martin F."/>
            <person name="Silar P."/>
            <person name="Natvig D.O."/>
            <person name="Lalanne C."/>
            <person name="Gautier V."/>
            <person name="Ament-Velasquez S.L."/>
            <person name="Kruys A."/>
            <person name="Hutchinson M.I."/>
            <person name="Powell A.J."/>
            <person name="Barry K."/>
            <person name="Miller A.N."/>
            <person name="Grigoriev I.V."/>
            <person name="Debuchy R."/>
            <person name="Gladieux P."/>
            <person name="Hiltunen Thoren M."/>
            <person name="Johannesson H."/>
        </authorList>
    </citation>
    <scope>NUCLEOTIDE SEQUENCE</scope>
    <source>
        <strain evidence="1">CBS 168.71</strain>
    </source>
</reference>
<sequence>MPPSPLRLENIPVEILTRVCQYVGLLHRPSLLSFALANKRCHSLAKKFFFHTIQFSTGFLRQFELDVGECIRILDRNEAFSDVRILLITDRSQRNWRLDRALVSAHSGTGSWSFGLPLSVSEMVDADKDRLQGLERRSSLVLAETQKKSPDITSLTHTAWQQLARLLQMLQGLGDLLYAGESQVPPCLLQALLQFRPRCRLHVFTFTLRSLLLPETDPNELALVTAPCLYSIWMWYRETQGYDDDGLPSYEAEAVYSMVTGLAPNLKEAHLFREVGHTIGYGEEPEPPCPPWKGFTNVGQDFTRIPARLESLTLGLNHCLPFSRFLLDKDVVDGWITKTNLSSLRALRISRLVSHGALESLIGANSFPCLTTLLFTCAGQQDHAYYDGIKQFIHGLPQLTSLEIIAWPPDESLSAALPHGLRELWLRTQDVLGQGLDQAAILELATCCPRIETLALKIRRSRGSAAEVALYRALGRFANSRRLVLTLDASPAPWFPATTPHEERSDDFNTGAVTFDTAVDPSFDDSDKEYLDDDLFPYRRGHIRDVFINTAVDETLARAIFDTVCAAKASAHGHGAALALERVMIQAEGGRSFPHRGGMMPTAFNLIPYMQALGRCWLLERDMRDDARHVVHAREIHGELRLRMLRPYRDDDDGSYEDESVCMSIFRRIWPKRPGGEAQWYNDWHSWPLSETA</sequence>
<evidence type="ECO:0000313" key="1">
    <source>
        <dbReference type="EMBL" id="KAK3296407.1"/>
    </source>
</evidence>
<evidence type="ECO:0000313" key="2">
    <source>
        <dbReference type="Proteomes" id="UP001278766"/>
    </source>
</evidence>